<dbReference type="OrthoDB" id="1303972at2759"/>
<feature type="compositionally biased region" description="Low complexity" evidence="1">
    <location>
        <begin position="23"/>
        <end position="37"/>
    </location>
</feature>
<protein>
    <submittedName>
        <fullName evidence="2">Zonadhesin-like</fullName>
    </submittedName>
</protein>
<gene>
    <name evidence="2" type="primary">LOC107809195</name>
</gene>
<feature type="compositionally biased region" description="Basic and acidic residues" evidence="1">
    <location>
        <begin position="170"/>
        <end position="184"/>
    </location>
</feature>
<dbReference type="PaxDb" id="4097-A0A1S4BK79"/>
<name>A0A1S4BK79_TOBAC</name>
<dbReference type="RefSeq" id="XP_016489271.1">
    <property type="nucleotide sequence ID" value="XM_016633785.1"/>
</dbReference>
<dbReference type="KEGG" id="nta:107809195"/>
<feature type="region of interest" description="Disordered" evidence="1">
    <location>
        <begin position="325"/>
        <end position="367"/>
    </location>
</feature>
<evidence type="ECO:0000256" key="1">
    <source>
        <dbReference type="SAM" id="MobiDB-lite"/>
    </source>
</evidence>
<feature type="compositionally biased region" description="Polar residues" evidence="1">
    <location>
        <begin position="104"/>
        <end position="121"/>
    </location>
</feature>
<accession>A0A1S4BK79</accession>
<feature type="compositionally biased region" description="Polar residues" evidence="1">
    <location>
        <begin position="1"/>
        <end position="16"/>
    </location>
</feature>
<organism evidence="2">
    <name type="scientific">Nicotiana tabacum</name>
    <name type="common">Common tobacco</name>
    <dbReference type="NCBI Taxonomy" id="4097"/>
    <lineage>
        <taxon>Eukaryota</taxon>
        <taxon>Viridiplantae</taxon>
        <taxon>Streptophyta</taxon>
        <taxon>Embryophyta</taxon>
        <taxon>Tracheophyta</taxon>
        <taxon>Spermatophyta</taxon>
        <taxon>Magnoliopsida</taxon>
        <taxon>eudicotyledons</taxon>
        <taxon>Gunneridae</taxon>
        <taxon>Pentapetalae</taxon>
        <taxon>asterids</taxon>
        <taxon>lamiids</taxon>
        <taxon>Solanales</taxon>
        <taxon>Solanaceae</taxon>
        <taxon>Nicotianoideae</taxon>
        <taxon>Nicotianeae</taxon>
        <taxon>Nicotiana</taxon>
    </lineage>
</organism>
<evidence type="ECO:0000313" key="2">
    <source>
        <dbReference type="RefSeq" id="XP_016489271.1"/>
    </source>
</evidence>
<feature type="region of interest" description="Disordered" evidence="1">
    <location>
        <begin position="403"/>
        <end position="443"/>
    </location>
</feature>
<reference evidence="2" key="1">
    <citation type="submission" date="2025-08" db="UniProtKB">
        <authorList>
            <consortium name="RefSeq"/>
        </authorList>
    </citation>
    <scope>IDENTIFICATION</scope>
</reference>
<feature type="compositionally biased region" description="Low complexity" evidence="1">
    <location>
        <begin position="48"/>
        <end position="57"/>
    </location>
</feature>
<proteinExistence type="predicted"/>
<sequence length="481" mass="52283">MTENQETSGVPSNTPIESPPVKTPMLNSLLNTTTNRNPRTESPPHSVPSPTQSSSSSHRNRKTSTPKRFVATSSPAASPEKLGEKGTVDEEENQEISSLPMEEGSNTDQTTGPENADSTKTVPILESTGYTSHSPAFSMELQEKKAIENILSIAAEGVIIEGGKVGSKPQGEDPKILVEGRELVPVKQSAQDNTTGVPNEEPYPSSEDTTQGSSQEPQVSIDPAPSPYFNVEPLSVVVPKMRSVSGEENGDSEEDFDYIAIASFIQARGRPVATLEPTPKLPTIRLQNKEALESALNKSQVSQRRRKLVKDGKAAHEKVVPVVTMDDEVDEEPGSLTHKCSQKHSLSKSKKKSSVSIESPHKSDEVISSENLVEESGNKIVEKGGAKFGNKVMEDFGEIVSEKTVSAKSAEKGKTARKSVKRKVDVEEEPGSSKKAKVDESQSARKYKLRNQKVLWGRIFAPDILELAGMRQLVEICEFQQ</sequence>
<feature type="compositionally biased region" description="Polar residues" evidence="1">
    <location>
        <begin position="206"/>
        <end position="218"/>
    </location>
</feature>
<feature type="compositionally biased region" description="Basic residues" evidence="1">
    <location>
        <begin position="340"/>
        <end position="353"/>
    </location>
</feature>
<feature type="compositionally biased region" description="Polar residues" evidence="1">
    <location>
        <begin position="188"/>
        <end position="197"/>
    </location>
</feature>
<feature type="region of interest" description="Disordered" evidence="1">
    <location>
        <begin position="161"/>
        <end position="228"/>
    </location>
</feature>
<feature type="region of interest" description="Disordered" evidence="1">
    <location>
        <begin position="1"/>
        <end position="133"/>
    </location>
</feature>
<dbReference type="AlphaFoldDB" id="A0A1S4BK79"/>